<dbReference type="InterPro" id="IPR050393">
    <property type="entry name" value="MFP_Efflux_Pump"/>
</dbReference>
<dbReference type="RefSeq" id="WP_062953406.1">
    <property type="nucleotide sequence ID" value="NZ_LPVY01000024.1"/>
</dbReference>
<dbReference type="Gene3D" id="2.40.50.100">
    <property type="match status" value="1"/>
</dbReference>
<feature type="transmembrane region" description="Helical" evidence="2">
    <location>
        <begin position="40"/>
        <end position="61"/>
    </location>
</feature>
<protein>
    <submittedName>
        <fullName evidence="3">Secretion protein HlyD</fullName>
    </submittedName>
</protein>
<dbReference type="EMBL" id="LPVY01000024">
    <property type="protein sequence ID" value="KZB61143.1"/>
    <property type="molecule type" value="Genomic_DNA"/>
</dbReference>
<dbReference type="SUPFAM" id="SSF111369">
    <property type="entry name" value="HlyD-like secretion proteins"/>
    <property type="match status" value="1"/>
</dbReference>
<evidence type="ECO:0000256" key="1">
    <source>
        <dbReference type="SAM" id="Coils"/>
    </source>
</evidence>
<evidence type="ECO:0000313" key="3">
    <source>
        <dbReference type="EMBL" id="KZB61143.1"/>
    </source>
</evidence>
<comment type="caution">
    <text evidence="3">The sequence shown here is derived from an EMBL/GenBank/DDBJ whole genome shotgun (WGS) entry which is preliminary data.</text>
</comment>
<organism evidence="3 4">
    <name type="scientific">Thalassospira lucentensis</name>
    <dbReference type="NCBI Taxonomy" id="168935"/>
    <lineage>
        <taxon>Bacteria</taxon>
        <taxon>Pseudomonadati</taxon>
        <taxon>Pseudomonadota</taxon>
        <taxon>Alphaproteobacteria</taxon>
        <taxon>Rhodospirillales</taxon>
        <taxon>Thalassospiraceae</taxon>
        <taxon>Thalassospira</taxon>
    </lineage>
</organism>
<proteinExistence type="predicted"/>
<keyword evidence="2" id="KW-0812">Transmembrane</keyword>
<dbReference type="Gene3D" id="1.10.287.470">
    <property type="entry name" value="Helix hairpin bin"/>
    <property type="match status" value="1"/>
</dbReference>
<dbReference type="AlphaFoldDB" id="A0A154L0Z5"/>
<keyword evidence="2" id="KW-0472">Membrane</keyword>
<dbReference type="PANTHER" id="PTHR30367:SF12">
    <property type="entry name" value="P-HYDROXYBENZOIC ACID EFFLUX PUMP SUBUNIT AAEA"/>
    <property type="match status" value="1"/>
</dbReference>
<evidence type="ECO:0000256" key="2">
    <source>
        <dbReference type="SAM" id="Phobius"/>
    </source>
</evidence>
<feature type="coiled-coil region" evidence="1">
    <location>
        <begin position="114"/>
        <end position="162"/>
    </location>
</feature>
<keyword evidence="2" id="KW-1133">Transmembrane helix</keyword>
<dbReference type="OrthoDB" id="7929252at2"/>
<sequence>MFELMLCSIFTILPDYLIRRYAQGKRIGKEITLFSVWYELRYGIVGCAILTISLITLIFYYHPSSHNVASFYRTLTILPEKNGRVVEIYVDNDDQVKSGDPLFRLDDRTETEAAEIARQQVQEIRAQMAVTQADLAVANGNLEEAQGAYEQVREELAVKADLLSRGTNAVSRREVERLEVALTTRQGAVNAAKANVNAVETKMETLLSAQLASAEASLRSAEVALGKTVVRAGVDGEIQQFALQIGDVVNPLLRPAGILIPAEPEEVVFQAGFQQVSAQVVKAGILAEMSCASLPFEVIPMLVTSVQPVIAAGQFRPTDRLLDISERAVPGTFLAKMIPLYPEQIKDVPRGSQCVANAYTNTHAQLENPEIGTGEWLFLHMVQTVGIVHALLLRIQALLWPVQTLVLSAH</sequence>
<dbReference type="PANTHER" id="PTHR30367">
    <property type="entry name" value="P-HYDROXYBENZOIC ACID EFFLUX PUMP SUBUNIT AAEA-RELATED"/>
    <property type="match status" value="1"/>
</dbReference>
<gene>
    <name evidence="3" type="ORF">AUP42_07685</name>
</gene>
<name>A0A154L0Z5_9PROT</name>
<dbReference type="Proteomes" id="UP000076335">
    <property type="component" value="Unassembled WGS sequence"/>
</dbReference>
<accession>A0A154L0Z5</accession>
<keyword evidence="1" id="KW-0175">Coiled coil</keyword>
<reference evidence="3 4" key="1">
    <citation type="submission" date="2015-12" db="EMBL/GenBank/DDBJ databases">
        <title>Genome sequence of Thalassospira lucentensis MCCC 1A02072.</title>
        <authorList>
            <person name="Lu L."/>
            <person name="Lai Q."/>
            <person name="Shao Z."/>
            <person name="Qian P."/>
        </authorList>
    </citation>
    <scope>NUCLEOTIDE SEQUENCE [LARGE SCALE GENOMIC DNA]</scope>
    <source>
        <strain evidence="3 4">MCCC 1A02072</strain>
    </source>
</reference>
<evidence type="ECO:0000313" key="4">
    <source>
        <dbReference type="Proteomes" id="UP000076335"/>
    </source>
</evidence>